<sequence length="90" mass="10007">MARLVWTAAHLVLTGQDPKPCPLPAAALRRILGEWESWGAVYSVPSFARLTAQSPFCYSNCWYPCHRWCQLHPAEYLLASCGLHGGYVTG</sequence>
<gene>
    <name evidence="1" type="ORF">Cob_v002321</name>
</gene>
<dbReference type="AlphaFoldDB" id="A0A484G335"/>
<keyword evidence="2" id="KW-1185">Reference proteome</keyword>
<organism evidence="1 2">
    <name type="scientific">Colletotrichum orbiculare (strain 104-T / ATCC 96160 / CBS 514.97 / LARS 414 / MAFF 240422)</name>
    <name type="common">Cucumber anthracnose fungus</name>
    <name type="synonym">Colletotrichum lagenarium</name>
    <dbReference type="NCBI Taxonomy" id="1213857"/>
    <lineage>
        <taxon>Eukaryota</taxon>
        <taxon>Fungi</taxon>
        <taxon>Dikarya</taxon>
        <taxon>Ascomycota</taxon>
        <taxon>Pezizomycotina</taxon>
        <taxon>Sordariomycetes</taxon>
        <taxon>Hypocreomycetidae</taxon>
        <taxon>Glomerellales</taxon>
        <taxon>Glomerellaceae</taxon>
        <taxon>Colletotrichum</taxon>
        <taxon>Colletotrichum orbiculare species complex</taxon>
    </lineage>
</organism>
<name>A0A484G335_COLOR</name>
<evidence type="ECO:0000313" key="1">
    <source>
        <dbReference type="EMBL" id="TDZ24643.1"/>
    </source>
</evidence>
<protein>
    <submittedName>
        <fullName evidence="1">Uncharacterized protein</fullName>
    </submittedName>
</protein>
<evidence type="ECO:0000313" key="2">
    <source>
        <dbReference type="Proteomes" id="UP000014480"/>
    </source>
</evidence>
<accession>A0A484G335</accession>
<reference evidence="2" key="2">
    <citation type="journal article" date="2019" name="Mol. Plant Microbe Interact.">
        <title>Genome sequence resources for four phytopathogenic fungi from the Colletotrichum orbiculare species complex.</title>
        <authorList>
            <person name="Gan P."/>
            <person name="Tsushima A."/>
            <person name="Narusaka M."/>
            <person name="Narusaka Y."/>
            <person name="Takano Y."/>
            <person name="Kubo Y."/>
            <person name="Shirasu K."/>
        </authorList>
    </citation>
    <scope>GENOME REANNOTATION</scope>
    <source>
        <strain evidence="2">104-T / ATCC 96160 / CBS 514.97 / LARS 414 / MAFF 240422</strain>
    </source>
</reference>
<proteinExistence type="predicted"/>
<reference evidence="2" key="1">
    <citation type="journal article" date="2013" name="New Phytol.">
        <title>Comparative genomic and transcriptomic analyses reveal the hemibiotrophic stage shift of Colletotrichum fungi.</title>
        <authorList>
            <person name="Gan P."/>
            <person name="Ikeda K."/>
            <person name="Irieda H."/>
            <person name="Narusaka M."/>
            <person name="O'Connell R.J."/>
            <person name="Narusaka Y."/>
            <person name="Takano Y."/>
            <person name="Kubo Y."/>
            <person name="Shirasu K."/>
        </authorList>
    </citation>
    <scope>NUCLEOTIDE SEQUENCE [LARGE SCALE GENOMIC DNA]</scope>
    <source>
        <strain evidence="2">104-T / ATCC 96160 / CBS 514.97 / LARS 414 / MAFF 240422</strain>
    </source>
</reference>
<comment type="caution">
    <text evidence="1">The sequence shown here is derived from an EMBL/GenBank/DDBJ whole genome shotgun (WGS) entry which is preliminary data.</text>
</comment>
<dbReference type="EMBL" id="AMCV02000004">
    <property type="protein sequence ID" value="TDZ24643.1"/>
    <property type="molecule type" value="Genomic_DNA"/>
</dbReference>
<dbReference type="Proteomes" id="UP000014480">
    <property type="component" value="Unassembled WGS sequence"/>
</dbReference>